<keyword evidence="1" id="KW-0812">Transmembrane</keyword>
<organism evidence="2 3">
    <name type="scientific">Reticulibacter mediterranei</name>
    <dbReference type="NCBI Taxonomy" id="2778369"/>
    <lineage>
        <taxon>Bacteria</taxon>
        <taxon>Bacillati</taxon>
        <taxon>Chloroflexota</taxon>
        <taxon>Ktedonobacteria</taxon>
        <taxon>Ktedonobacterales</taxon>
        <taxon>Reticulibacteraceae</taxon>
        <taxon>Reticulibacter</taxon>
    </lineage>
</organism>
<proteinExistence type="predicted"/>
<dbReference type="Proteomes" id="UP000597444">
    <property type="component" value="Unassembled WGS sequence"/>
</dbReference>
<name>A0A8J3IY60_9CHLR</name>
<evidence type="ECO:0000313" key="2">
    <source>
        <dbReference type="EMBL" id="GHP00085.1"/>
    </source>
</evidence>
<keyword evidence="1" id="KW-0472">Membrane</keyword>
<keyword evidence="1" id="KW-1133">Transmembrane helix</keyword>
<feature type="transmembrane region" description="Helical" evidence="1">
    <location>
        <begin position="12"/>
        <end position="32"/>
    </location>
</feature>
<accession>A0A8J3IY60</accession>
<gene>
    <name evidence="2" type="ORF">KSF_101320</name>
</gene>
<reference evidence="2" key="1">
    <citation type="submission" date="2020-10" db="EMBL/GenBank/DDBJ databases">
        <title>Taxonomic study of unclassified bacteria belonging to the class Ktedonobacteria.</title>
        <authorList>
            <person name="Yabe S."/>
            <person name="Wang C.M."/>
            <person name="Zheng Y."/>
            <person name="Sakai Y."/>
            <person name="Cavaletti L."/>
            <person name="Monciardini P."/>
            <person name="Donadio S."/>
        </authorList>
    </citation>
    <scope>NUCLEOTIDE SEQUENCE</scope>
    <source>
        <strain evidence="2">ID150040</strain>
    </source>
</reference>
<dbReference type="AlphaFoldDB" id="A0A8J3IY60"/>
<sequence>MPAALVRLFQGLPFSQLVWIVSGGLSVLRHYIIRLLLARSRTFPWHAPRLLEEATTRILLRRVGGGYSFPQQTP</sequence>
<evidence type="ECO:0000256" key="1">
    <source>
        <dbReference type="SAM" id="Phobius"/>
    </source>
</evidence>
<comment type="caution">
    <text evidence="2">The sequence shown here is derived from an EMBL/GenBank/DDBJ whole genome shotgun (WGS) entry which is preliminary data.</text>
</comment>
<dbReference type="EMBL" id="BNJK01000002">
    <property type="protein sequence ID" value="GHP00085.1"/>
    <property type="molecule type" value="Genomic_DNA"/>
</dbReference>
<evidence type="ECO:0000313" key="3">
    <source>
        <dbReference type="Proteomes" id="UP000597444"/>
    </source>
</evidence>
<keyword evidence="3" id="KW-1185">Reference proteome</keyword>
<protein>
    <submittedName>
        <fullName evidence="2">Uncharacterized protein</fullName>
    </submittedName>
</protein>